<evidence type="ECO:0000256" key="1">
    <source>
        <dbReference type="ARBA" id="ARBA00004236"/>
    </source>
</evidence>
<dbReference type="CDD" id="cd18774">
    <property type="entry name" value="PDC2_HK_sensor"/>
    <property type="match status" value="1"/>
</dbReference>
<dbReference type="InterPro" id="IPR004089">
    <property type="entry name" value="MCPsignal_dom"/>
</dbReference>
<dbReference type="PANTHER" id="PTHR32089:SF112">
    <property type="entry name" value="LYSOZYME-LIKE PROTEIN-RELATED"/>
    <property type="match status" value="1"/>
</dbReference>
<comment type="similarity">
    <text evidence="5">Belongs to the methyl-accepting chemotaxis (MCP) protein family.</text>
</comment>
<dbReference type="PROSITE" id="PS50111">
    <property type="entry name" value="CHEMOTAXIS_TRANSDUC_2"/>
    <property type="match status" value="1"/>
</dbReference>
<evidence type="ECO:0000313" key="10">
    <source>
        <dbReference type="EMBL" id="RIE02359.1"/>
    </source>
</evidence>
<name>A0A398CMA9_9BACL</name>
<feature type="domain" description="Methyl-accepting transducer" evidence="8">
    <location>
        <begin position="386"/>
        <end position="643"/>
    </location>
</feature>
<dbReference type="Pfam" id="PF00672">
    <property type="entry name" value="HAMP"/>
    <property type="match status" value="1"/>
</dbReference>
<evidence type="ECO:0000256" key="3">
    <source>
        <dbReference type="ARBA" id="ARBA00023136"/>
    </source>
</evidence>
<keyword evidence="4 6" id="KW-0807">Transducer</keyword>
<accession>A0A398CMA9</accession>
<evidence type="ECO:0000259" key="8">
    <source>
        <dbReference type="PROSITE" id="PS50111"/>
    </source>
</evidence>
<evidence type="ECO:0000256" key="5">
    <source>
        <dbReference type="ARBA" id="ARBA00029447"/>
    </source>
</evidence>
<evidence type="ECO:0000256" key="4">
    <source>
        <dbReference type="ARBA" id="ARBA00023224"/>
    </source>
</evidence>
<keyword evidence="7" id="KW-0812">Transmembrane</keyword>
<comment type="caution">
    <text evidence="10">The sequence shown here is derived from an EMBL/GenBank/DDBJ whole genome shotgun (WGS) entry which is preliminary data.</text>
</comment>
<evidence type="ECO:0000256" key="7">
    <source>
        <dbReference type="SAM" id="Phobius"/>
    </source>
</evidence>
<feature type="domain" description="HAMP" evidence="9">
    <location>
        <begin position="315"/>
        <end position="367"/>
    </location>
</feature>
<dbReference type="RefSeq" id="WP_119150398.1">
    <property type="nucleotide sequence ID" value="NZ_JBHSOV010000028.1"/>
</dbReference>
<organism evidence="10 11">
    <name type="scientific">Cohnella faecalis</name>
    <dbReference type="NCBI Taxonomy" id="2315694"/>
    <lineage>
        <taxon>Bacteria</taxon>
        <taxon>Bacillati</taxon>
        <taxon>Bacillota</taxon>
        <taxon>Bacilli</taxon>
        <taxon>Bacillales</taxon>
        <taxon>Paenibacillaceae</taxon>
        <taxon>Cohnella</taxon>
    </lineage>
</organism>
<feature type="transmembrane region" description="Helical" evidence="7">
    <location>
        <begin position="21"/>
        <end position="43"/>
    </location>
</feature>
<evidence type="ECO:0000256" key="2">
    <source>
        <dbReference type="ARBA" id="ARBA00022475"/>
    </source>
</evidence>
<protein>
    <submittedName>
        <fullName evidence="10">Methyl-accepting chemotaxis protein</fullName>
    </submittedName>
</protein>
<dbReference type="Pfam" id="PF00015">
    <property type="entry name" value="MCPsignal"/>
    <property type="match status" value="1"/>
</dbReference>
<dbReference type="EMBL" id="QXJM01000039">
    <property type="protein sequence ID" value="RIE02359.1"/>
    <property type="molecule type" value="Genomic_DNA"/>
</dbReference>
<evidence type="ECO:0000256" key="6">
    <source>
        <dbReference type="PROSITE-ProRule" id="PRU00284"/>
    </source>
</evidence>
<dbReference type="SUPFAM" id="SSF58104">
    <property type="entry name" value="Methyl-accepting chemotaxis protein (MCP) signaling domain"/>
    <property type="match status" value="1"/>
</dbReference>
<gene>
    <name evidence="10" type="ORF">D3H35_16730</name>
</gene>
<dbReference type="Gene3D" id="1.10.287.950">
    <property type="entry name" value="Methyl-accepting chemotaxis protein"/>
    <property type="match status" value="1"/>
</dbReference>
<proteinExistence type="inferred from homology"/>
<sequence length="674" mass="72728">MSASISKIGKALLQKRKSIGVQLFGIVFVSIILIVSVLGFNSYGKSKKIIRDKVSVASQQTLQQSTDKLDFLLSTYAGLTRQFMVDTSLRELLVAVSAKDISVPDKRAAQDKITDRMNSMISAEPNILTIRIIPKDLNINNALSTTGASALLIEGPSEAWLKKMMDAKGNVVFVPMMNKGLFGYSTEPSLTVGRLLKNLKNPEAEYLLLIELRSKLLSDAFANFKLGDTGQMMVVTEDNKIVYAASPELIDTTPPPLGKNMLVLNHTSETTGWKMIGSVPLNELERDSKTILSLTVWMIIAAAVAALLIGYVLIRIIGKPLEKLCVLMEKGENGDLSVRMDYRGQNEIARLSRNFNRMMEQIASIVGRTNESAQQLVRSAKELKAVSLETSSTAGDIASVTTQIAQGAASLAAEAERGIIQTETIGGKMRAATDTNGRLESTAGRVQAVSDQGSAYMRELIGKTEATEQLSRSLVERVSKLKESAGSIYTILNMMNEISKQTNILSLNASIEAARAGASGKSFAVVAEEIRRLAVQSKESIGVVHTITDVIQQEIDATVVDLGSVSPVLAQQNAAVLEAAEIFGGVKSEMNLFVQELAVSTESIIELDSSQKVLVESIGTVSAVSEESAASSEEVARMTTDQLAVSNKLVDLSNQLESLSERLIEQLDVFGGNK</sequence>
<dbReference type="OrthoDB" id="9760371at2"/>
<evidence type="ECO:0000259" key="9">
    <source>
        <dbReference type="PROSITE" id="PS50885"/>
    </source>
</evidence>
<feature type="transmembrane region" description="Helical" evidence="7">
    <location>
        <begin position="291"/>
        <end position="314"/>
    </location>
</feature>
<keyword evidence="11" id="KW-1185">Reference proteome</keyword>
<dbReference type="GO" id="GO:0005886">
    <property type="term" value="C:plasma membrane"/>
    <property type="evidence" value="ECO:0007669"/>
    <property type="project" value="UniProtKB-SubCell"/>
</dbReference>
<dbReference type="Gene3D" id="6.10.340.10">
    <property type="match status" value="1"/>
</dbReference>
<dbReference type="AlphaFoldDB" id="A0A398CMA9"/>
<reference evidence="10 11" key="1">
    <citation type="submission" date="2018-09" db="EMBL/GenBank/DDBJ databases">
        <title>Cohnella cavernae sp. nov., isolated from a karst cave.</title>
        <authorList>
            <person name="Zhu H."/>
        </authorList>
    </citation>
    <scope>NUCLEOTIDE SEQUENCE [LARGE SCALE GENOMIC DNA]</scope>
    <source>
        <strain evidence="10 11">K2E09-144</strain>
    </source>
</reference>
<dbReference type="SMART" id="SM00283">
    <property type="entry name" value="MA"/>
    <property type="match status" value="1"/>
</dbReference>
<dbReference type="Proteomes" id="UP000266340">
    <property type="component" value="Unassembled WGS sequence"/>
</dbReference>
<keyword evidence="3 7" id="KW-0472">Membrane</keyword>
<keyword evidence="2" id="KW-1003">Cell membrane</keyword>
<dbReference type="InterPro" id="IPR003660">
    <property type="entry name" value="HAMP_dom"/>
</dbReference>
<keyword evidence="7" id="KW-1133">Transmembrane helix</keyword>
<comment type="subcellular location">
    <subcellularLocation>
        <location evidence="1">Cell membrane</location>
    </subcellularLocation>
</comment>
<dbReference type="PANTHER" id="PTHR32089">
    <property type="entry name" value="METHYL-ACCEPTING CHEMOTAXIS PROTEIN MCPB"/>
    <property type="match status" value="1"/>
</dbReference>
<evidence type="ECO:0000313" key="11">
    <source>
        <dbReference type="Proteomes" id="UP000266340"/>
    </source>
</evidence>
<dbReference type="GO" id="GO:0007165">
    <property type="term" value="P:signal transduction"/>
    <property type="evidence" value="ECO:0007669"/>
    <property type="project" value="UniProtKB-KW"/>
</dbReference>
<dbReference type="CDD" id="cd06225">
    <property type="entry name" value="HAMP"/>
    <property type="match status" value="1"/>
</dbReference>
<dbReference type="PROSITE" id="PS50885">
    <property type="entry name" value="HAMP"/>
    <property type="match status" value="1"/>
</dbReference>
<dbReference type="SMART" id="SM00304">
    <property type="entry name" value="HAMP"/>
    <property type="match status" value="1"/>
</dbReference>